<dbReference type="GO" id="GO:0007156">
    <property type="term" value="P:homophilic cell adhesion via plasma membrane adhesion molecules"/>
    <property type="evidence" value="ECO:0007669"/>
    <property type="project" value="InterPro"/>
</dbReference>
<keyword evidence="7 17" id="KW-0106">Calcium</keyword>
<dbReference type="FunFam" id="2.60.40.60:FF:000135">
    <property type="entry name" value="cadherin-23 isoform X1"/>
    <property type="match status" value="1"/>
</dbReference>
<dbReference type="FunFam" id="2.60.40.60:FF:000024">
    <property type="entry name" value="FAT atypical cadherin 3"/>
    <property type="match status" value="4"/>
</dbReference>
<evidence type="ECO:0000313" key="26">
    <source>
        <dbReference type="Proteomes" id="UP000694559"/>
    </source>
</evidence>
<dbReference type="GO" id="GO:0060122">
    <property type="term" value="P:inner ear receptor cell stereocilium organization"/>
    <property type="evidence" value="ECO:0007669"/>
    <property type="project" value="Ensembl"/>
</dbReference>
<dbReference type="FunFam" id="2.60.40.60:FF:000171">
    <property type="entry name" value="FAT atypical cadherin 4"/>
    <property type="match status" value="1"/>
</dbReference>
<dbReference type="PROSITE" id="PS00010">
    <property type="entry name" value="ASX_HYDROXYL"/>
    <property type="match status" value="3"/>
</dbReference>
<dbReference type="Gene3D" id="2.60.120.200">
    <property type="match status" value="2"/>
</dbReference>
<dbReference type="FunFam" id="2.60.40.60:FF:000189">
    <property type="entry name" value="FAT atypical cadherin 4"/>
    <property type="match status" value="1"/>
</dbReference>
<feature type="domain" description="Cadherin" evidence="24">
    <location>
        <begin position="896"/>
        <end position="998"/>
    </location>
</feature>
<keyword evidence="9 20" id="KW-1133">Transmembrane helix</keyword>
<dbReference type="InterPro" id="IPR001791">
    <property type="entry name" value="Laminin_G"/>
</dbReference>
<dbReference type="Pfam" id="PF00008">
    <property type="entry name" value="EGF"/>
    <property type="match status" value="4"/>
</dbReference>
<dbReference type="FunFam" id="2.60.40.60:FF:000106">
    <property type="entry name" value="FAT atypical cadherin 4"/>
    <property type="match status" value="1"/>
</dbReference>
<feature type="domain" description="EGF-like" evidence="23">
    <location>
        <begin position="3746"/>
        <end position="3782"/>
    </location>
</feature>
<feature type="domain" description="Cadherin" evidence="24">
    <location>
        <begin position="2064"/>
        <end position="2168"/>
    </location>
</feature>
<evidence type="ECO:0000259" key="22">
    <source>
        <dbReference type="PROSITE" id="PS50025"/>
    </source>
</evidence>
<evidence type="ECO:0000256" key="19">
    <source>
        <dbReference type="SAM" id="MobiDB-lite"/>
    </source>
</evidence>
<dbReference type="Gene3D" id="2.60.40.60">
    <property type="entry name" value="Cadherins"/>
    <property type="match status" value="32"/>
</dbReference>
<evidence type="ECO:0000256" key="2">
    <source>
        <dbReference type="ARBA" id="ARBA00004479"/>
    </source>
</evidence>
<feature type="compositionally biased region" description="Polar residues" evidence="19">
    <location>
        <begin position="4559"/>
        <end position="4570"/>
    </location>
</feature>
<dbReference type="SUPFAM" id="SSF49899">
    <property type="entry name" value="Concanavalin A-like lectins/glucanases"/>
    <property type="match status" value="2"/>
</dbReference>
<proteinExistence type="predicted"/>
<feature type="domain" description="Cadherin" evidence="24">
    <location>
        <begin position="121"/>
        <end position="235"/>
    </location>
</feature>
<evidence type="ECO:0000256" key="13">
    <source>
        <dbReference type="ARBA" id="ARBA00062851"/>
    </source>
</evidence>
<comment type="subcellular location">
    <subcellularLocation>
        <location evidence="1">Apical cell membrane</location>
    </subcellularLocation>
    <subcellularLocation>
        <location evidence="2">Membrane</location>
        <topology evidence="2">Single-pass type I membrane protein</topology>
    </subcellularLocation>
</comment>
<feature type="disulfide bond" evidence="18">
    <location>
        <begin position="3734"/>
        <end position="3743"/>
    </location>
</feature>
<dbReference type="GO" id="GO:0016339">
    <property type="term" value="P:calcium-dependent cell-cell adhesion via plasma membrane cell adhesion molecules"/>
    <property type="evidence" value="ECO:0007669"/>
    <property type="project" value="UniProtKB-ARBA"/>
</dbReference>
<dbReference type="GO" id="GO:0048565">
    <property type="term" value="P:digestive tract development"/>
    <property type="evidence" value="ECO:0007669"/>
    <property type="project" value="Ensembl"/>
</dbReference>
<dbReference type="PROSITE" id="PS00022">
    <property type="entry name" value="EGF_1"/>
    <property type="match status" value="6"/>
</dbReference>
<evidence type="ECO:0000256" key="11">
    <source>
        <dbReference type="ARBA" id="ARBA00023157"/>
    </source>
</evidence>
<dbReference type="PRINTS" id="PR00205">
    <property type="entry name" value="CADHERIN"/>
</dbReference>
<feature type="domain" description="Cadherin" evidence="24">
    <location>
        <begin position="1318"/>
        <end position="1422"/>
    </location>
</feature>
<dbReference type="FunFam" id="2.60.40.60:FF:000174">
    <property type="entry name" value="FAT atypical cadherin 4"/>
    <property type="match status" value="1"/>
</dbReference>
<feature type="domain" description="EGF-like" evidence="23">
    <location>
        <begin position="3670"/>
        <end position="3706"/>
    </location>
</feature>
<evidence type="ECO:0000256" key="21">
    <source>
        <dbReference type="SAM" id="SignalP"/>
    </source>
</evidence>
<dbReference type="FunFam" id="2.60.40.60:FF:000134">
    <property type="entry name" value="protocadherin Fat 4"/>
    <property type="match status" value="1"/>
</dbReference>
<dbReference type="GO" id="GO:0005509">
    <property type="term" value="F:calcium ion binding"/>
    <property type="evidence" value="ECO:0007669"/>
    <property type="project" value="UniProtKB-UniRule"/>
</dbReference>
<feature type="compositionally biased region" description="Basic and acidic residues" evidence="19">
    <location>
        <begin position="4613"/>
        <end position="4625"/>
    </location>
</feature>
<dbReference type="FunFam" id="2.60.40.60:FF:000118">
    <property type="entry name" value="protocadherin Fat 4"/>
    <property type="match status" value="1"/>
</dbReference>
<dbReference type="GO" id="GO:0045296">
    <property type="term" value="F:cadherin binding"/>
    <property type="evidence" value="ECO:0007669"/>
    <property type="project" value="TreeGrafter"/>
</dbReference>
<dbReference type="PROSITE" id="PS50026">
    <property type="entry name" value="EGF_3"/>
    <property type="match status" value="6"/>
</dbReference>
<feature type="domain" description="EGF-like" evidence="23">
    <location>
        <begin position="3708"/>
        <end position="3744"/>
    </location>
</feature>
<dbReference type="InterPro" id="IPR002126">
    <property type="entry name" value="Cadherin-like_dom"/>
</dbReference>
<feature type="domain" description="Cadherin" evidence="24">
    <location>
        <begin position="468"/>
        <end position="574"/>
    </location>
</feature>
<dbReference type="InterPro" id="IPR000742">
    <property type="entry name" value="EGF"/>
</dbReference>
<dbReference type="PANTHER" id="PTHR24027:SF422">
    <property type="entry name" value="CADHERIN DOMAIN-CONTAINING PROTEIN"/>
    <property type="match status" value="1"/>
</dbReference>
<dbReference type="PROSITE" id="PS00232">
    <property type="entry name" value="CADHERIN_1"/>
    <property type="match status" value="16"/>
</dbReference>
<dbReference type="Pfam" id="PF00028">
    <property type="entry name" value="Cadherin"/>
    <property type="match status" value="31"/>
</dbReference>
<dbReference type="GO" id="GO:0022603">
    <property type="term" value="P:regulation of anatomical structure morphogenesis"/>
    <property type="evidence" value="ECO:0007669"/>
    <property type="project" value="UniProtKB-ARBA"/>
</dbReference>
<feature type="domain" description="Cadherin" evidence="24">
    <location>
        <begin position="2681"/>
        <end position="2791"/>
    </location>
</feature>
<dbReference type="PROSITE" id="PS01186">
    <property type="entry name" value="EGF_2"/>
    <property type="match status" value="3"/>
</dbReference>
<evidence type="ECO:0000256" key="17">
    <source>
        <dbReference type="PROSITE-ProRule" id="PRU00043"/>
    </source>
</evidence>
<evidence type="ECO:0000256" key="9">
    <source>
        <dbReference type="ARBA" id="ARBA00022989"/>
    </source>
</evidence>
<dbReference type="FunFam" id="2.60.40.60:FF:000039">
    <property type="entry name" value="FAT atypical cadherin 3"/>
    <property type="match status" value="2"/>
</dbReference>
<comment type="caution">
    <text evidence="18">Lacks conserved residue(s) required for the propagation of feature annotation.</text>
</comment>
<dbReference type="SMART" id="SM00112">
    <property type="entry name" value="CA"/>
    <property type="match status" value="32"/>
</dbReference>
<evidence type="ECO:0000256" key="16">
    <source>
        <dbReference type="ARBA" id="ARBA00081404"/>
    </source>
</evidence>
<feature type="domain" description="Cadherin" evidence="24">
    <location>
        <begin position="236"/>
        <end position="347"/>
    </location>
</feature>
<feature type="disulfide bond" evidence="18">
    <location>
        <begin position="3658"/>
        <end position="3667"/>
    </location>
</feature>
<dbReference type="SUPFAM" id="SSF49313">
    <property type="entry name" value="Cadherin-like"/>
    <property type="match status" value="32"/>
</dbReference>
<feature type="region of interest" description="Disordered" evidence="19">
    <location>
        <begin position="4551"/>
        <end position="4728"/>
    </location>
</feature>
<dbReference type="SUPFAM" id="SSF57196">
    <property type="entry name" value="EGF/Laminin"/>
    <property type="match status" value="4"/>
</dbReference>
<feature type="domain" description="EGF-like" evidence="23">
    <location>
        <begin position="3610"/>
        <end position="3668"/>
    </location>
</feature>
<dbReference type="GO" id="GO:0035329">
    <property type="term" value="P:hippo signaling"/>
    <property type="evidence" value="ECO:0007669"/>
    <property type="project" value="Ensembl"/>
</dbReference>
<dbReference type="FunFam" id="2.10.25.10:FF:000168">
    <property type="entry name" value="FAT atypical cadherin 4"/>
    <property type="match status" value="1"/>
</dbReference>
<dbReference type="GO" id="GO:0008013">
    <property type="term" value="F:beta-catenin binding"/>
    <property type="evidence" value="ECO:0007669"/>
    <property type="project" value="TreeGrafter"/>
</dbReference>
<feature type="disulfide bond" evidence="18">
    <location>
        <begin position="3772"/>
        <end position="3781"/>
    </location>
</feature>
<evidence type="ECO:0000256" key="15">
    <source>
        <dbReference type="ARBA" id="ARBA00076313"/>
    </source>
</evidence>
<dbReference type="FunFam" id="2.60.40.60:FF:000144">
    <property type="entry name" value="FAT atypical cadherin 4"/>
    <property type="match status" value="1"/>
</dbReference>
<keyword evidence="6" id="KW-0677">Repeat</keyword>
<feature type="domain" description="Cadherin" evidence="24">
    <location>
        <begin position="3003"/>
        <end position="3106"/>
    </location>
</feature>
<feature type="domain" description="Cadherin" evidence="24">
    <location>
        <begin position="3213"/>
        <end position="3318"/>
    </location>
</feature>
<accession>A0A8C6VQA9</accession>
<reference evidence="25" key="2">
    <citation type="submission" date="2025-09" db="UniProtKB">
        <authorList>
            <consortium name="Ensembl"/>
        </authorList>
    </citation>
    <scope>IDENTIFICATION</scope>
</reference>
<feature type="transmembrane region" description="Helical" evidence="20">
    <location>
        <begin position="4304"/>
        <end position="4329"/>
    </location>
</feature>
<feature type="signal peptide" evidence="21">
    <location>
        <begin position="1"/>
        <end position="28"/>
    </location>
</feature>
<dbReference type="InterPro" id="IPR039808">
    <property type="entry name" value="Cadherin"/>
</dbReference>
<evidence type="ECO:0000256" key="8">
    <source>
        <dbReference type="ARBA" id="ARBA00022889"/>
    </source>
</evidence>
<dbReference type="PANTHER" id="PTHR24027">
    <property type="entry name" value="CADHERIN-23"/>
    <property type="match status" value="1"/>
</dbReference>
<dbReference type="GO" id="GO:0072137">
    <property type="term" value="P:condensed mesenchymal cell proliferation"/>
    <property type="evidence" value="ECO:0007669"/>
    <property type="project" value="Ensembl"/>
</dbReference>
<dbReference type="FunFam" id="2.60.40.60:FF:000110">
    <property type="entry name" value="FAT atypical cadherin 4"/>
    <property type="match status" value="1"/>
</dbReference>
<feature type="domain" description="Cadherin" evidence="24">
    <location>
        <begin position="2792"/>
        <end position="2897"/>
    </location>
</feature>
<dbReference type="Pfam" id="PF02210">
    <property type="entry name" value="Laminin_G_2"/>
    <property type="match status" value="2"/>
</dbReference>
<keyword evidence="8" id="KW-0130">Cell adhesion</keyword>
<evidence type="ECO:0000256" key="12">
    <source>
        <dbReference type="ARBA" id="ARBA00023180"/>
    </source>
</evidence>
<keyword evidence="10 20" id="KW-0472">Membrane</keyword>
<dbReference type="FunFam" id="2.10.25.10:FF:000344">
    <property type="entry name" value="FAT atypical cadherin 4"/>
    <property type="match status" value="1"/>
</dbReference>
<keyword evidence="3 18" id="KW-0245">EGF-like domain</keyword>
<dbReference type="InterPro" id="IPR013320">
    <property type="entry name" value="ConA-like_dom_sf"/>
</dbReference>
<dbReference type="GeneTree" id="ENSGT00940000155719"/>
<dbReference type="FunFam" id="2.10.25.10:FF:000151">
    <property type="entry name" value="FAT atypical cadherin 4"/>
    <property type="match status" value="1"/>
</dbReference>
<feature type="domain" description="Cadherin" evidence="24">
    <location>
        <begin position="1103"/>
        <end position="1212"/>
    </location>
</feature>
<dbReference type="SMART" id="SM00181">
    <property type="entry name" value="EGF"/>
    <property type="match status" value="6"/>
</dbReference>
<keyword evidence="4 20" id="KW-0812">Transmembrane</keyword>
<evidence type="ECO:0000313" key="25">
    <source>
        <dbReference type="Ensembl" id="ENSNNAP00000005704.1"/>
    </source>
</evidence>
<dbReference type="FunFam" id="2.60.40.60:FF:000131">
    <property type="entry name" value="FAT atypical cadherin 4"/>
    <property type="match status" value="1"/>
</dbReference>
<dbReference type="GO" id="GO:0007219">
    <property type="term" value="P:Notch signaling pathway"/>
    <property type="evidence" value="ECO:0007669"/>
    <property type="project" value="Ensembl"/>
</dbReference>
<feature type="chain" id="PRO_5034623669" description="Protocadherin Fat 4" evidence="21">
    <location>
        <begin position="29"/>
        <end position="4787"/>
    </location>
</feature>
<feature type="domain" description="Cadherin" evidence="24">
    <location>
        <begin position="3317"/>
        <end position="3428"/>
    </location>
</feature>
<feature type="domain" description="Cadherin" evidence="24">
    <location>
        <begin position="1213"/>
        <end position="1317"/>
    </location>
</feature>
<dbReference type="FunFam" id="2.60.40.60:FF:000170">
    <property type="entry name" value="FAT atypical cadherin 4"/>
    <property type="match status" value="1"/>
</dbReference>
<dbReference type="InterPro" id="IPR000152">
    <property type="entry name" value="EGF-type_Asp/Asn_hydroxyl_site"/>
</dbReference>
<dbReference type="GO" id="GO:0048638">
    <property type="term" value="P:regulation of developmental growth"/>
    <property type="evidence" value="ECO:0007669"/>
    <property type="project" value="UniProtKB-ARBA"/>
</dbReference>
<feature type="domain" description="Cadherin" evidence="24">
    <location>
        <begin position="2478"/>
        <end position="2581"/>
    </location>
</feature>
<dbReference type="GO" id="GO:0007157">
    <property type="term" value="P:heterophilic cell-cell adhesion via plasma membrane cell adhesion molecules"/>
    <property type="evidence" value="ECO:0007669"/>
    <property type="project" value="Ensembl"/>
</dbReference>
<feature type="domain" description="Cadherin" evidence="24">
    <location>
        <begin position="1960"/>
        <end position="2063"/>
    </location>
</feature>
<dbReference type="InterPro" id="IPR018097">
    <property type="entry name" value="EGF_Ca-bd_CS"/>
</dbReference>
<feature type="domain" description="Cadherin" evidence="24">
    <location>
        <begin position="3107"/>
        <end position="3212"/>
    </location>
</feature>
<feature type="domain" description="EGF-like" evidence="23">
    <location>
        <begin position="3970"/>
        <end position="4006"/>
    </location>
</feature>
<dbReference type="FunFam" id="2.10.25.10:FF:000066">
    <property type="entry name" value="FAT atypical cadherin 4"/>
    <property type="match status" value="1"/>
</dbReference>
<feature type="domain" description="EGF-like" evidence="23">
    <location>
        <begin position="4230"/>
        <end position="4267"/>
    </location>
</feature>
<feature type="domain" description="Cadherin" evidence="24">
    <location>
        <begin position="353"/>
        <end position="467"/>
    </location>
</feature>
<dbReference type="FunFam" id="2.60.40.60:FF:000108">
    <property type="entry name" value="FAT atypical cadherin 4"/>
    <property type="match status" value="1"/>
</dbReference>
<dbReference type="GO" id="GO:0007009">
    <property type="term" value="P:plasma membrane organization"/>
    <property type="evidence" value="ECO:0007669"/>
    <property type="project" value="Ensembl"/>
</dbReference>
<dbReference type="Pfam" id="PF25374">
    <property type="entry name" value="Cadherin_FAT4_N"/>
    <property type="match status" value="1"/>
</dbReference>
<dbReference type="GO" id="GO:0016477">
    <property type="term" value="P:cell migration"/>
    <property type="evidence" value="ECO:0007669"/>
    <property type="project" value="TreeGrafter"/>
</dbReference>
<dbReference type="CDD" id="cd00054">
    <property type="entry name" value="EGF_CA"/>
    <property type="match status" value="5"/>
</dbReference>
<feature type="domain" description="Cadherin" evidence="24">
    <location>
        <begin position="576"/>
        <end position="691"/>
    </location>
</feature>
<evidence type="ECO:0000256" key="7">
    <source>
        <dbReference type="ARBA" id="ARBA00022837"/>
    </source>
</evidence>
<feature type="domain" description="Cadherin" evidence="24">
    <location>
        <begin position="2898"/>
        <end position="3002"/>
    </location>
</feature>
<feature type="domain" description="Cadherin" evidence="24">
    <location>
        <begin position="1531"/>
        <end position="1631"/>
    </location>
</feature>
<protein>
    <recommendedName>
        <fullName evidence="14">Protocadherin Fat 4</fullName>
    </recommendedName>
    <alternativeName>
        <fullName evidence="16">FAT tumor suppressor homolog 4</fullName>
    </alternativeName>
    <alternativeName>
        <fullName evidence="15">Fat-like cadherin protein FAT-J</fullName>
    </alternativeName>
</protein>
<feature type="domain" description="Cadherin" evidence="24">
    <location>
        <begin position="692"/>
        <end position="795"/>
    </location>
</feature>
<feature type="domain" description="Cadherin" evidence="24">
    <location>
        <begin position="999"/>
        <end position="1102"/>
    </location>
</feature>
<dbReference type="GO" id="GO:0021987">
    <property type="term" value="P:cerebral cortex development"/>
    <property type="evidence" value="ECO:0007669"/>
    <property type="project" value="Ensembl"/>
</dbReference>
<dbReference type="OrthoDB" id="6252479at2759"/>
<evidence type="ECO:0000259" key="24">
    <source>
        <dbReference type="PROSITE" id="PS50268"/>
    </source>
</evidence>
<dbReference type="Gene3D" id="2.10.25.10">
    <property type="entry name" value="Laminin"/>
    <property type="match status" value="6"/>
</dbReference>
<keyword evidence="26" id="KW-1185">Reference proteome</keyword>
<evidence type="ECO:0000256" key="4">
    <source>
        <dbReference type="ARBA" id="ARBA00022692"/>
    </source>
</evidence>
<feature type="domain" description="Laminin G" evidence="22">
    <location>
        <begin position="4012"/>
        <end position="4202"/>
    </location>
</feature>
<dbReference type="FunFam" id="2.60.40.60:FF:000180">
    <property type="entry name" value="FAT atypical cadherin 4"/>
    <property type="match status" value="1"/>
</dbReference>
<gene>
    <name evidence="25" type="primary">FAT4</name>
</gene>
<evidence type="ECO:0000256" key="6">
    <source>
        <dbReference type="ARBA" id="ARBA00022737"/>
    </source>
</evidence>
<feature type="domain" description="Cadherin" evidence="24">
    <location>
        <begin position="1430"/>
        <end position="1531"/>
    </location>
</feature>
<feature type="domain" description="Cadherin" evidence="24">
    <location>
        <begin position="1766"/>
        <end position="1853"/>
    </location>
</feature>
<name>A0A8C6VQA9_NAJNA</name>
<reference evidence="25" key="1">
    <citation type="submission" date="2025-08" db="UniProtKB">
        <authorList>
            <consortium name="Ensembl"/>
        </authorList>
    </citation>
    <scope>IDENTIFICATION</scope>
</reference>
<dbReference type="FunFam" id="2.10.25.10:FF:000293">
    <property type="entry name" value="FAT atypical cadherin 4"/>
    <property type="match status" value="1"/>
</dbReference>
<dbReference type="FunFam" id="2.60.40.60:FF:000029">
    <property type="entry name" value="Cadherin EGF LAG seven-pass G-type receptor 3"/>
    <property type="match status" value="1"/>
</dbReference>
<dbReference type="FunFam" id="2.60.40.60:FF:000081">
    <property type="entry name" value="protocadherin Fat 4"/>
    <property type="match status" value="1"/>
</dbReference>
<feature type="domain" description="Laminin G" evidence="22">
    <location>
        <begin position="3783"/>
        <end position="3967"/>
    </location>
</feature>
<keyword evidence="5 21" id="KW-0732">Signal</keyword>
<dbReference type="FunFam" id="2.60.120.200:FF:000030">
    <property type="entry name" value="FAT atypical cadherin 4"/>
    <property type="match status" value="1"/>
</dbReference>
<dbReference type="GO" id="GO:0008543">
    <property type="term" value="P:fibroblast growth factor receptor signaling pathway"/>
    <property type="evidence" value="ECO:0007669"/>
    <property type="project" value="Ensembl"/>
</dbReference>
<feature type="disulfide bond" evidence="18">
    <location>
        <begin position="4257"/>
        <end position="4266"/>
    </location>
</feature>
<dbReference type="GO" id="GO:0072307">
    <property type="term" value="P:regulation of metanephric nephron tubule epithelial cell differentiation"/>
    <property type="evidence" value="ECO:0007669"/>
    <property type="project" value="Ensembl"/>
</dbReference>
<evidence type="ECO:0000256" key="5">
    <source>
        <dbReference type="ARBA" id="ARBA00022729"/>
    </source>
</evidence>
<dbReference type="FunFam" id="2.60.40.60:FF:000143">
    <property type="entry name" value="FAT atypical cadherin 4"/>
    <property type="match status" value="1"/>
</dbReference>
<dbReference type="PROSITE" id="PS01187">
    <property type="entry name" value="EGF_CA"/>
    <property type="match status" value="1"/>
</dbReference>
<dbReference type="PROSITE" id="PS50025">
    <property type="entry name" value="LAM_G_DOMAIN"/>
    <property type="match status" value="2"/>
</dbReference>
<dbReference type="SMART" id="SM00179">
    <property type="entry name" value="EGF_CA"/>
    <property type="match status" value="5"/>
</dbReference>
<dbReference type="Ensembl" id="ENSNNAT00000005958.1">
    <property type="protein sequence ID" value="ENSNNAP00000005704.1"/>
    <property type="gene ID" value="ENSNNAG00000003535.1"/>
</dbReference>
<dbReference type="GO" id="GO:0016324">
    <property type="term" value="C:apical plasma membrane"/>
    <property type="evidence" value="ECO:0007669"/>
    <property type="project" value="UniProtKB-SubCell"/>
</dbReference>
<dbReference type="SMART" id="SM00282">
    <property type="entry name" value="LamG"/>
    <property type="match status" value="2"/>
</dbReference>
<dbReference type="Proteomes" id="UP000694559">
    <property type="component" value="Unplaced"/>
</dbReference>
<feature type="domain" description="Cadherin" evidence="24">
    <location>
        <begin position="796"/>
        <end position="895"/>
    </location>
</feature>
<dbReference type="FunFam" id="2.60.40.60:FF:000013">
    <property type="entry name" value="Cadherin EGF LAG seven-pass G-type receptor"/>
    <property type="match status" value="1"/>
</dbReference>
<organism evidence="25 26">
    <name type="scientific">Naja naja</name>
    <name type="common">Indian cobra</name>
    <dbReference type="NCBI Taxonomy" id="35670"/>
    <lineage>
        <taxon>Eukaryota</taxon>
        <taxon>Metazoa</taxon>
        <taxon>Chordata</taxon>
        <taxon>Craniata</taxon>
        <taxon>Vertebrata</taxon>
        <taxon>Euteleostomi</taxon>
        <taxon>Lepidosauria</taxon>
        <taxon>Squamata</taxon>
        <taxon>Bifurcata</taxon>
        <taxon>Unidentata</taxon>
        <taxon>Episquamata</taxon>
        <taxon>Toxicofera</taxon>
        <taxon>Serpentes</taxon>
        <taxon>Colubroidea</taxon>
        <taxon>Elapidae</taxon>
        <taxon>Elapinae</taxon>
        <taxon>Naja</taxon>
    </lineage>
</organism>
<dbReference type="InterPro" id="IPR020894">
    <property type="entry name" value="Cadherin_CS"/>
</dbReference>
<dbReference type="GO" id="GO:0016342">
    <property type="term" value="C:catenin complex"/>
    <property type="evidence" value="ECO:0007669"/>
    <property type="project" value="TreeGrafter"/>
</dbReference>
<sequence length="4787" mass="522883">MGCWGVGSGSFLLPCLVVFLLLPLRASTEPRQLFKVLEEQPPGTWIGTIATRPGFTYRLSEHHALFSINATSGDLHTLATIDRESLTSDVMDLVVLSSQPMYPSEVRIMVLDLNDNAPVFPDPSIVVTFKEDTGSGRQLILDTATDADSGTNGVDHSSYRIVGGNEEGRFRLNITLNPSGEGAFLHLVSHGGLDREATSAYQLLVQVDDKGEPQKHGFLQVNVTIQDINDNPPVFSQTLYQTRVPEDAPVGASILQVTAADADEGTNADIQYRLERAESTGGDGSGMLPFEVDPESGVIRIREVLDYESQRQYSLTVQAIDRGVPALSGRAEALIHLLDVNDNEPRVKFRYFPATSRFASVDENAAPGTVVALLTVSDADSPAANGNISVSILGGNEQRHFEVQSSKVPNLSLIKVAAALDRERIPTYNLTVAVTDNFGTTPAPVSRSSVASLVIFVNDINDHPPVFGQSVYQVNISEEVPPGSYVQGLSATDHDSGLNANLKYSIVSGNELGWFCISEHSGLVTTKTSGGLDREIVSQVVLNISARDQGVQPKISFAKLVVNILDVNDEKPQFSKPDGYHVSIAENTSPGTELLVLTAVDGDLGDNGTVTFILQESEIGGNSGGFPIVSWGAFRLDPVSGKLSTISQLDREEQEHYSLHVVATDLGNPPLSSVALVNVSLLDVNDNSPLFYPIQYFAHIHENEPAGSYIVTVSASDPDLGLNGRVRYSISAGDTSRFQIHSQTGVITTKTTLDREEKTAYQLQVVASDGGNLQSQNQAIVTVTVLDTQDNPPVFTQEIYSFVVFENVALGYHVGSVSAHTMDLNINITYLITTGDQKGMFEINKMTGLITTASIIDREEQAFYQLKAVASGGTITGDALVNITVRDLNDNSPHFLHAVESVNVVENWSTGHTIFQAKAVDPDEGANGRVAYSLKQNPKNLFSIDEQSGALSLTGLLDVNDGSYQVEIMASDLGVPERSSSFILTVSVHDVNDNPPVFDQISYEVIISELEPVNSRFFSVHASDKDSGTNGEITYNIIEGNTGDAFGVFPDGQLYIKSELDREVQDRYTLLVEASDRAVEPLSATVNVTVILQDVNDNRPLFNSTNYVFYYEEEQKGESFVGKISAVDKDCGSNGEVRYLFAHMQPDFELNALSGEIKSTHQLDRESLMRQRGVAVFTLTVIAVDQGLPKPLRDQAIVQVYMKDINDNAPKFLKELYQATISELAPNLTQVLRVSASDVDEGNNGLIHYSIIGGNEENQFAIDTGTGQVTLIGKLDHEATAFYSLTIQAVDSGTDPLSSLSMLNINVLDENDNSPSFPKTVLFVDILENMRIGELVTSATATDSDSGDNADLNYSITGTNNHGTFSISPNTASIFLSKKLDFETQSLYKLNITAKDKGRPPRSSTMSVVIYVRDYNDNPPVFPAGDIFKSIVENIPIGTSVISVEAHDPDADINGQLAYTIIQQMPRGNHFHIDEVKGTIYTSAEIDREFANLFELTVKAMDQAVPIESRRFALKNVTVLITDQNDNVPTFVSPNALAVEPSVVIGTVLTTIVAADPDEGANGEVEYEIINGVTDIFILDRYSGELRVSSALVLSQLMYSFIISATDLGPERRKSTTEMTVILQGLDGPIFTHPKYITILKEGEPIGTNVISIEAASPRGPEILVEYFIVSVRCEDKKFGRLFTIGRHTGVIQTAAVLDREQGARLYLVDVYAIEKSAASPRTQKAEVKIFAYFIIFLSCPCPLSPYKALIPFFLLFSFSLFPYLGSLVAAILATDEDSGINGEITYIVSEDDGDGTFFLNPVTGVFNLTCALDYEVQQYYVLTVCAQDGGGQSTINRVYFNILDVNDNSPIFSLASYSTSLMENLPPGSTILIFNVTDADDGSNSQLSYSITSGDSLGQFSIDKNGVLSIKQTLDRESQSFYSLIVQVNDMSSPPAFRYTSTAQVSIILLDVNDNPPSFISPRLTYIPENTPIDTIIFKAQATDPDSGPNSYIEYNLLNPSGNKFSIGTIDGEVRLIGELDRETVSNYTLTIIATDKGQPFLSSSTDIVAIILDINDNNPLFAQKLYKVEIAENTLTGTDVVQVFATDNDEGSNGQVRYTIISGNTNSDFRIDSVTGVITIAKPLDREKIASYSLTIQSTDRGSSPRIDTTIVSIFLLDINDYIPTFELSPYTVNVPENLETLPKIILQVSIFYLENVFFLNLCSYSLSGGNSQFTINPSTGQIITSALLDREAKENYTLIVVAKDGGIPTALSSSASVFVTIADVNDNPPKFQHHPYVTHIPSPTSTGAFVFAVTVTDSDAGPNAKLHYSLSGKNSEKFHIDPSRGAIMVADRLSGTSEITFTVNVNDCGLLPKIDSTTVTVRFVNRADFPQVHTKQHKFMFPENQAVGTFITSVSGVSSRSDSLSYYIASGNLGGTFQIDQLTGQLSISQPLDYEAVQKYIVWIEARDMGFPPFSSYLKLEITVIDINDNAPLFEQDPFFVEVLENLSPSKIITVAAVDNDNGPNGQLNYEIINGNIENSFTIHHTTGEIRSVRPLDREQVGQYTLTVKASDRGTPTQSAVVQVLINVLDENDNAPKFSQIFSALVPENAPLGYTVTRVTTSDEDTGINAISRYSIRNTNIPFVINPNTGDITISRLLNREDTDRYRIQVSAHDSGWTVSTDVTIFVTDINDNSPRFTKPSYYLDYPESNEVGSRVTQISATDPDEGANGQVFYFIKSQSEFFRINASTGEIFSKQPLKFQNSSASNHVNLNRHSFIVISSDRGSPALVSETTVTINIVDSNDNVPQFVFNQYFTPVTKNVAIGTKLIKVTAVDSKDFGLNAEIEYSISNKNPTDKFILDSKTGWISVASSLMNEMNKSFLIKIKAKDKGNPPLSSEVPVHIAVTEENYYTPEFSERHLSITVPESHTVGAILRTMSAGDKDAAMNGVIHYNISSGNEDGCFAINSSTGALYLAKSLDYELCQKHEITVSAIDGGWVARTGYCSIIVNVIDVNDNSPAFIPEEYFPSVLENAPSGTTVIHLNASDMDSGHNAVIAYAVQSSDSDLFVIDPNTGIITTQGFLDYETKQNYHLTIKAFNVPDEDKCSFANVNIHLRGTNEYVPRFVSKLYYFEISEAASKGTIVGEIFASDRDSGIDGDVHYLIFGSSRKKGFQIDDSSGQIYVTGPLDREKEERISLKVLAKNAGSIRGADIDEVVVNITILDANDPPIFNLESYNVQISEGVPVGTHVTFVSAFDSDSLPSWNRFSYFIGNGNNNGAFSINPQTGQVTVIAELDREALPVYNLSILAIDSGSPSATGSASLLVTLEDINDNGPILSTTEGEIMENNRAGTFVMTLQSSDPDLAPNQGPFSYYLLSSGTATNYFSLSTAGVLTTTREIDREQISDFYLSVITRDSGIPQMSSTGTVHVKVIDKNDNPSQSRTVEIFVHYYGNLFPGGTLGSVKPQDPDILDTFQCSLTSGVTSLFNILPSTCDLNSLARSTDGTFDLTVLSNDGLHNSVTNVIRVFFTGFNNATLDNSILLHLSVPSLKEFLTNHYLHFLRIANSQLTGLGTTVQLYGIFEDNNQTFLMVAVKRNNYQYVSPGSVTTFFESIKEIIFRQSGVQIRSVDHDSCLQNPCQNGGSCLRKLAVNPKLRNYDSVPVIIMANEPLQPFTCRCMPGYDGALCKTDVDECFPSPCHNGGTCHNLVGGFSCSCPKGFTGIACERDVNECLSSPCKNGALCQNFPANFNCICKPGYTGKTCESSINYCECNPCFNRGSCQNGMEGYYCHCPFGAFGKHCEVNSYGFEELSYMEFPSMDPNNNYIYIKFSTIKSNALMLYNYDNQTGDRAEFLALEITEERLRFSYNLGSGTYKLTTAKKVSDGQFHTVIARRAGMAASLTVDSCSDEQEPGYCTVSNVAVSSDWTLDVQPNRVTIGGIKSLDQVLQRKGQVESHDFVGCIMEFAVNGRPLEPSQALSAEGILDQCPRLEGTCAINPCQHGGTCVDHWSWQQCICKEGLTGKHCEKYLTADTALSLGGKGRLDYHLRQNRKWEYMMRYYIGNAIMEPRSMDSLEVKFRTRSKSGVLIHIQENSNYTTVKIKNGKVQYVSDAGVGGKVERSIPEAYVSDGHWHLLLIEKNGTSTIITVDKMHSRDILHVTQDFGGLNVLTISLGGIPINQLSRSNFDGCVAYLKYGEESLPFTGQHSLATISKSDSSVKIGCRGPNICASNPCRGELMCINQWYTYECVHPGACASNPCHNGGTCEPDERAGFICSCPESHTGATCEILVVCLGVICAQGHVCKAGINGAYVCIPQLYPAELSLPLWAVPAIVCSCATLLALLVLSLILCNQCKGKKAKVPKEEKKTKEKKKKGSENDAFDDPDNIPPYGDDMTIRKQPEGNPKPDIIERENPYLIFDETDISHNTETIPSAPLASPEAEIEHYDIDNASSIAPSDADIIQHYKQFRSHTPKFSIQRHSPLGFARQSPMPLGASSLTYQPSYSQGLRTTSLNHSACPTPNHLSRHSPAPFSKASTFYRNSPAREMHLSIREGSPLEMHNDVCQTAIFNYPSRLGRRSKSPQMMTGHSSRPGSRLKQPIGQISLESGPPVGLSIEEVERLNTPRPRNPSICSADHGRSSSEEDCRRPLSRTRNPADGIPAPESSSDSDSHDSFTCSEMEYDREKPMVYTSRMPKLSQVNESDADDEDNYGARLKPRRYPGRRGEGGGPVGAQAPAPASSINDTSPLKLGPQGGNFNWDNLLNWGPGFGHYVDVFKDLASLPEKTAANVSEECKNGTTQSKDGEAEQYV</sequence>
<evidence type="ECO:0000256" key="14">
    <source>
        <dbReference type="ARBA" id="ARBA00070347"/>
    </source>
</evidence>
<dbReference type="InterPro" id="IPR001881">
    <property type="entry name" value="EGF-like_Ca-bd_dom"/>
</dbReference>
<dbReference type="CDD" id="cd00110">
    <property type="entry name" value="LamG"/>
    <property type="match status" value="2"/>
</dbReference>
<dbReference type="FunFam" id="2.60.40.60:FF:000154">
    <property type="entry name" value="FAT atypical cadherin 4"/>
    <property type="match status" value="1"/>
</dbReference>
<feature type="domain" description="Cadherin" evidence="24">
    <location>
        <begin position="2275"/>
        <end position="2375"/>
    </location>
</feature>
<feature type="region of interest" description="Disordered" evidence="19">
    <location>
        <begin position="4341"/>
        <end position="4387"/>
    </location>
</feature>
<evidence type="ECO:0000256" key="10">
    <source>
        <dbReference type="ARBA" id="ARBA00023136"/>
    </source>
</evidence>
<feature type="disulfide bond" evidence="18">
    <location>
        <begin position="3696"/>
        <end position="3705"/>
    </location>
</feature>
<comment type="subunit">
    <text evidence="13">Heterophilic interaction with DCHS1; this interaction affects their respective protein levels. Interacts (via cytoplasmic domain) with MPDZ. Forms a complex with PALS1 and MPDZ.</text>
</comment>
<dbReference type="FunFam" id="2.60.40.60:FF:000010">
    <property type="entry name" value="Cadherin EGF LAG seven-pass G-type receptor 3"/>
    <property type="match status" value="3"/>
</dbReference>
<dbReference type="PROSITE" id="PS50268">
    <property type="entry name" value="CADHERIN_2"/>
    <property type="match status" value="32"/>
</dbReference>
<feature type="domain" description="Cadherin" evidence="24">
    <location>
        <begin position="1854"/>
        <end position="1960"/>
    </location>
</feature>
<dbReference type="GO" id="GO:0001658">
    <property type="term" value="P:branching involved in ureteric bud morphogenesis"/>
    <property type="evidence" value="ECO:0007669"/>
    <property type="project" value="Ensembl"/>
</dbReference>
<keyword evidence="11 18" id="KW-1015">Disulfide bond</keyword>
<evidence type="ECO:0000256" key="1">
    <source>
        <dbReference type="ARBA" id="ARBA00004221"/>
    </source>
</evidence>
<feature type="domain" description="Cadherin" evidence="24">
    <location>
        <begin position="55"/>
        <end position="120"/>
    </location>
</feature>
<dbReference type="CDD" id="cd11304">
    <property type="entry name" value="Cadherin_repeat"/>
    <property type="match status" value="30"/>
</dbReference>
<dbReference type="FunFam" id="2.60.40.60:FF:000116">
    <property type="entry name" value="Dachsous cadherin-related 2"/>
    <property type="match status" value="1"/>
</dbReference>
<evidence type="ECO:0000256" key="18">
    <source>
        <dbReference type="PROSITE-ProRule" id="PRU00076"/>
    </source>
</evidence>
<evidence type="ECO:0000259" key="23">
    <source>
        <dbReference type="PROSITE" id="PS50026"/>
    </source>
</evidence>
<dbReference type="GO" id="GO:0003007">
    <property type="term" value="P:heart morphogenesis"/>
    <property type="evidence" value="ECO:0007669"/>
    <property type="project" value="Ensembl"/>
</dbReference>
<feature type="domain" description="Cadherin" evidence="24">
    <location>
        <begin position="2169"/>
        <end position="2274"/>
    </location>
</feature>
<feature type="domain" description="Cadherin" evidence="24">
    <location>
        <begin position="1632"/>
        <end position="1730"/>
    </location>
</feature>
<feature type="domain" description="Cadherin" evidence="24">
    <location>
        <begin position="2581"/>
        <end position="2680"/>
    </location>
</feature>
<evidence type="ECO:0000256" key="20">
    <source>
        <dbReference type="SAM" id="Phobius"/>
    </source>
</evidence>
<feature type="disulfide bond" evidence="18">
    <location>
        <begin position="3996"/>
        <end position="4005"/>
    </location>
</feature>
<feature type="domain" description="Cadherin" evidence="24">
    <location>
        <begin position="2376"/>
        <end position="2477"/>
    </location>
</feature>
<dbReference type="InterPro" id="IPR015919">
    <property type="entry name" value="Cadherin-like_sf"/>
</dbReference>
<keyword evidence="12" id="KW-0325">Glycoprotein</keyword>
<feature type="region of interest" description="Disordered" evidence="19">
    <location>
        <begin position="4764"/>
        <end position="4787"/>
    </location>
</feature>
<dbReference type="GO" id="GO:0043931">
    <property type="term" value="P:ossification involved in bone maturation"/>
    <property type="evidence" value="ECO:0007669"/>
    <property type="project" value="Ensembl"/>
</dbReference>
<evidence type="ECO:0000256" key="3">
    <source>
        <dbReference type="ARBA" id="ARBA00022536"/>
    </source>
</evidence>
<dbReference type="FunFam" id="2.60.40.60:FF:000020">
    <property type="entry name" value="Dachsous cadherin-related 1b"/>
    <property type="match status" value="2"/>
</dbReference>